<dbReference type="InterPro" id="IPR011951">
    <property type="entry name" value="HAD-SF_hydro_IA_YjjG/PynA"/>
</dbReference>
<dbReference type="Gene3D" id="3.40.50.1000">
    <property type="entry name" value="HAD superfamily/HAD-like"/>
    <property type="match status" value="1"/>
</dbReference>
<protein>
    <submittedName>
        <fullName evidence="1">Noncanonical pyrimidine nucleotidase, YjjG family</fullName>
    </submittedName>
</protein>
<evidence type="ECO:0000313" key="2">
    <source>
        <dbReference type="Proteomes" id="UP000234335"/>
    </source>
</evidence>
<evidence type="ECO:0000313" key="1">
    <source>
        <dbReference type="EMBL" id="PKZ16758.1"/>
    </source>
</evidence>
<comment type="caution">
    <text evidence="1">The sequence shown here is derived from an EMBL/GenBank/DDBJ whole genome shotgun (WGS) entry which is preliminary data.</text>
</comment>
<dbReference type="InterPro" id="IPR023214">
    <property type="entry name" value="HAD_sf"/>
</dbReference>
<reference evidence="1 2" key="1">
    <citation type="submission" date="2017-12" db="EMBL/GenBank/DDBJ databases">
        <title>Phylogenetic diversity of female urinary microbiome.</title>
        <authorList>
            <person name="Thomas-White K."/>
            <person name="Wolfe A.J."/>
        </authorList>
    </citation>
    <scope>NUCLEOTIDE SEQUENCE [LARGE SCALE GENOMIC DNA]</scope>
    <source>
        <strain evidence="1 2">UMB0119</strain>
    </source>
</reference>
<dbReference type="EMBL" id="PKGS01000002">
    <property type="protein sequence ID" value="PKZ16758.1"/>
    <property type="molecule type" value="Genomic_DNA"/>
</dbReference>
<dbReference type="InterPro" id="IPR006439">
    <property type="entry name" value="HAD-SF_hydro_IA"/>
</dbReference>
<dbReference type="PANTHER" id="PTHR47478">
    <property type="match status" value="1"/>
</dbReference>
<dbReference type="Pfam" id="PF00702">
    <property type="entry name" value="Hydrolase"/>
    <property type="match status" value="1"/>
</dbReference>
<dbReference type="AlphaFoldDB" id="A0A2I1M9G2"/>
<dbReference type="Gene3D" id="1.10.150.240">
    <property type="entry name" value="Putative phosphatase, domain 2"/>
    <property type="match status" value="1"/>
</dbReference>
<dbReference type="InterPro" id="IPR023198">
    <property type="entry name" value="PGP-like_dom2"/>
</dbReference>
<accession>A0A2I1M9G2</accession>
<proteinExistence type="predicted"/>
<dbReference type="SFLD" id="SFLDS00003">
    <property type="entry name" value="Haloacid_Dehalogenase"/>
    <property type="match status" value="1"/>
</dbReference>
<dbReference type="PANTHER" id="PTHR47478:SF1">
    <property type="entry name" value="PYRIMIDINE 5'-NUCLEOTIDASE YJJG"/>
    <property type="match status" value="1"/>
</dbReference>
<keyword evidence="2" id="KW-1185">Reference proteome</keyword>
<dbReference type="SUPFAM" id="SSF56784">
    <property type="entry name" value="HAD-like"/>
    <property type="match status" value="1"/>
</dbReference>
<dbReference type="Proteomes" id="UP000234335">
    <property type="component" value="Unassembled WGS sequence"/>
</dbReference>
<name>A0A2I1M9G2_9FIRM</name>
<dbReference type="NCBIfam" id="TIGR01549">
    <property type="entry name" value="HAD-SF-IA-v1"/>
    <property type="match status" value="1"/>
</dbReference>
<dbReference type="InterPro" id="IPR052550">
    <property type="entry name" value="Pyrimidine_5'-ntase_YjjG"/>
</dbReference>
<sequence>MINYILWDIDNTLLNFDLAEEASMINGFEKFGIKVTDENALLGYKKINDKYWKRLENGEIDRDEVLLGRFREFFTKYNIDYDDNLVENFNLNFQKELGRQVFFHDHAKEVLNELKNNYKQYAVTNGSKIAQTGKITNSGLDKILDDVFISEDLGVDKPNKAFFDKIFEKIGSTNKKEYILIGDSLTSDIRGANNAAIKNIWFNPNTNINETKIKVDFDIKDLSEVPGILKRIDV</sequence>
<organism evidence="1 2">
    <name type="scientific">Anaerococcus octavius</name>
    <dbReference type="NCBI Taxonomy" id="54007"/>
    <lineage>
        <taxon>Bacteria</taxon>
        <taxon>Bacillati</taxon>
        <taxon>Bacillota</taxon>
        <taxon>Tissierellia</taxon>
        <taxon>Tissierellales</taxon>
        <taxon>Peptoniphilaceae</taxon>
        <taxon>Anaerococcus</taxon>
    </lineage>
</organism>
<dbReference type="RefSeq" id="WP_101539857.1">
    <property type="nucleotide sequence ID" value="NZ_CALTZC010000073.1"/>
</dbReference>
<dbReference type="InterPro" id="IPR036412">
    <property type="entry name" value="HAD-like_sf"/>
</dbReference>
<gene>
    <name evidence="1" type="ORF">CYJ34_02950</name>
</gene>
<dbReference type="GO" id="GO:0008253">
    <property type="term" value="F:5'-nucleotidase activity"/>
    <property type="evidence" value="ECO:0007669"/>
    <property type="project" value="InterPro"/>
</dbReference>
<dbReference type="NCBIfam" id="TIGR02254">
    <property type="entry name" value="YjjG_YfnB"/>
    <property type="match status" value="1"/>
</dbReference>
<dbReference type="SFLD" id="SFLDG01129">
    <property type="entry name" value="C1.5:_HAD__Beta-PGM__Phosphata"/>
    <property type="match status" value="1"/>
</dbReference>